<name>A0A9D9DL67_9BACL</name>
<dbReference type="InterPro" id="IPR041682">
    <property type="entry name" value="AAA_14"/>
</dbReference>
<dbReference type="InterPro" id="IPR025420">
    <property type="entry name" value="DUF4143"/>
</dbReference>
<reference evidence="3" key="1">
    <citation type="submission" date="2020-10" db="EMBL/GenBank/DDBJ databases">
        <authorList>
            <person name="Gilroy R."/>
        </authorList>
    </citation>
    <scope>NUCLEOTIDE SEQUENCE</scope>
    <source>
        <strain evidence="3">11159</strain>
    </source>
</reference>
<dbReference type="InterPro" id="IPR027417">
    <property type="entry name" value="P-loop_NTPase"/>
</dbReference>
<keyword evidence="3" id="KW-0547">Nucleotide-binding</keyword>
<dbReference type="GO" id="GO:0005524">
    <property type="term" value="F:ATP binding"/>
    <property type="evidence" value="ECO:0007669"/>
    <property type="project" value="UniProtKB-KW"/>
</dbReference>
<gene>
    <name evidence="3" type="ORF">IAC58_06180</name>
</gene>
<accession>A0A9D9DL67</accession>
<comment type="caution">
    <text evidence="3">The sequence shown here is derived from an EMBL/GenBank/DDBJ whole genome shotgun (WGS) entry which is preliminary data.</text>
</comment>
<evidence type="ECO:0000313" key="3">
    <source>
        <dbReference type="EMBL" id="MBO8428110.1"/>
    </source>
</evidence>
<feature type="domain" description="AAA" evidence="1">
    <location>
        <begin position="19"/>
        <end position="149"/>
    </location>
</feature>
<dbReference type="AlphaFoldDB" id="A0A9D9DL67"/>
<proteinExistence type="predicted"/>
<reference evidence="3" key="2">
    <citation type="journal article" date="2021" name="PeerJ">
        <title>Extensive microbial diversity within the chicken gut microbiome revealed by metagenomics and culture.</title>
        <authorList>
            <person name="Gilroy R."/>
            <person name="Ravi A."/>
            <person name="Getino M."/>
            <person name="Pursley I."/>
            <person name="Horton D.L."/>
            <person name="Alikhan N.F."/>
            <person name="Baker D."/>
            <person name="Gharbi K."/>
            <person name="Hall N."/>
            <person name="Watson M."/>
            <person name="Adriaenssens E.M."/>
            <person name="Foster-Nyarko E."/>
            <person name="Jarju S."/>
            <person name="Secka A."/>
            <person name="Antonio M."/>
            <person name="Oren A."/>
            <person name="Chaudhuri R.R."/>
            <person name="La Ragione R."/>
            <person name="Hildebrand F."/>
            <person name="Pallen M.J."/>
        </authorList>
    </citation>
    <scope>NUCLEOTIDE SEQUENCE</scope>
    <source>
        <strain evidence="3">11159</strain>
    </source>
</reference>
<evidence type="ECO:0000313" key="4">
    <source>
        <dbReference type="Proteomes" id="UP000823613"/>
    </source>
</evidence>
<feature type="domain" description="DUF4143" evidence="2">
    <location>
        <begin position="196"/>
        <end position="354"/>
    </location>
</feature>
<evidence type="ECO:0000259" key="1">
    <source>
        <dbReference type="Pfam" id="PF13173"/>
    </source>
</evidence>
<dbReference type="PANTHER" id="PTHR33295">
    <property type="entry name" value="ATPASE"/>
    <property type="match status" value="1"/>
</dbReference>
<dbReference type="Pfam" id="PF13173">
    <property type="entry name" value="AAA_14"/>
    <property type="match status" value="1"/>
</dbReference>
<dbReference type="EMBL" id="JADIMY010000118">
    <property type="protein sequence ID" value="MBO8428110.1"/>
    <property type="molecule type" value="Genomic_DNA"/>
</dbReference>
<keyword evidence="3" id="KW-0067">ATP-binding</keyword>
<dbReference type="Proteomes" id="UP000823613">
    <property type="component" value="Unassembled WGS sequence"/>
</dbReference>
<sequence>MIKRDIYLQKIIDRMNNGMIKVITGIRRCGKSYLLFEIFYKYLLEHGVTNSHIIALQLDDRLNIKYRNPDELCDFIHSKIIDFQKYYILLDEVQLVQNFEEVLISFLHIQNVDIYVTGSNAKFLSSDIITEFRGRGEQIYLSPLSFREFFSASQFEYEDAYNEYSMFGGMPYLLFCKNDEQKISYLNNLFKETYIKDIVNRYNLRNIDVLEDVLNIISSSIGSLTNPNKLSNSFKSIKNQIVAPNTINQYLEYCVDSFLIRKAYRYDVKGKKYIDTPLKYYFTDIGLRNARLGFRQQEESHIMENIIYNELIIRGYNVDVGVITISEKNENNNYVRKQIEVDFVCNLGYERYYIQSALNIDSIKKRVQEERPLIKIDDSFRKIIIVKNNIKKWKDDNGVLFLGLKEFLLNPDSIKA</sequence>
<protein>
    <submittedName>
        <fullName evidence="3">ATP-binding protein</fullName>
    </submittedName>
</protein>
<evidence type="ECO:0000259" key="2">
    <source>
        <dbReference type="Pfam" id="PF13635"/>
    </source>
</evidence>
<organism evidence="3 4">
    <name type="scientific">Candidatus Onthovivens merdipullorum</name>
    <dbReference type="NCBI Taxonomy" id="2840889"/>
    <lineage>
        <taxon>Bacteria</taxon>
        <taxon>Bacillati</taxon>
        <taxon>Bacillota</taxon>
        <taxon>Bacilli</taxon>
        <taxon>Bacillales</taxon>
        <taxon>Candidatus Onthovivens</taxon>
    </lineage>
</organism>
<dbReference type="PANTHER" id="PTHR33295:SF18">
    <property type="entry name" value="AAA+ ATPASE DOMAIN-CONTAINING PROTEIN"/>
    <property type="match status" value="1"/>
</dbReference>
<dbReference type="SUPFAM" id="SSF52540">
    <property type="entry name" value="P-loop containing nucleoside triphosphate hydrolases"/>
    <property type="match status" value="1"/>
</dbReference>
<dbReference type="Pfam" id="PF13635">
    <property type="entry name" value="DUF4143"/>
    <property type="match status" value="1"/>
</dbReference>